<accession>A0A8J4HB59</accession>
<dbReference type="AlphaFoldDB" id="A0A8J4HB59"/>
<gene>
    <name evidence="2" type="ORF">ENY07_07435</name>
</gene>
<proteinExistence type="predicted"/>
<dbReference type="InterPro" id="IPR024447">
    <property type="entry name" value="YXWGXW_rpt"/>
</dbReference>
<comment type="caution">
    <text evidence="2">The sequence shown here is derived from an EMBL/GenBank/DDBJ whole genome shotgun (WGS) entry which is preliminary data.</text>
</comment>
<evidence type="ECO:0000256" key="1">
    <source>
        <dbReference type="SAM" id="SignalP"/>
    </source>
</evidence>
<feature type="chain" id="PRO_5035230612" description="YXWGXW repeat-containing protein" evidence="1">
    <location>
        <begin position="31"/>
        <end position="106"/>
    </location>
</feature>
<dbReference type="Pfam" id="PF12779">
    <property type="entry name" value="WXXGXW"/>
    <property type="match status" value="2"/>
</dbReference>
<reference evidence="2" key="1">
    <citation type="journal article" date="2020" name="mSystems">
        <title>Genome- and Community-Level Interaction Insights into Carbon Utilization and Element Cycling Functions of Hydrothermarchaeota in Hydrothermal Sediment.</title>
        <authorList>
            <person name="Zhou Z."/>
            <person name="Liu Y."/>
            <person name="Xu W."/>
            <person name="Pan J."/>
            <person name="Luo Z.H."/>
            <person name="Li M."/>
        </authorList>
    </citation>
    <scope>NUCLEOTIDE SEQUENCE</scope>
    <source>
        <strain evidence="2">SpSt-997</strain>
    </source>
</reference>
<evidence type="ECO:0008006" key="3">
    <source>
        <dbReference type="Google" id="ProtNLM"/>
    </source>
</evidence>
<dbReference type="EMBL" id="DTQM01000146">
    <property type="protein sequence ID" value="HGC43038.1"/>
    <property type="molecule type" value="Genomic_DNA"/>
</dbReference>
<organism evidence="2">
    <name type="scientific">Acidicaldus sp</name>
    <dbReference type="NCBI Taxonomy" id="1872105"/>
    <lineage>
        <taxon>Bacteria</taxon>
        <taxon>Pseudomonadati</taxon>
        <taxon>Pseudomonadota</taxon>
        <taxon>Alphaproteobacteria</taxon>
        <taxon>Acetobacterales</taxon>
        <taxon>Acetobacteraceae</taxon>
        <taxon>Acidicaldus</taxon>
    </lineage>
</organism>
<keyword evidence="1" id="KW-0732">Signal</keyword>
<feature type="signal peptide" evidence="1">
    <location>
        <begin position="1"/>
        <end position="30"/>
    </location>
</feature>
<name>A0A8J4HB59_9PROT</name>
<sequence>MRHSWRSSLMRLAIAALLLAPGCSAPATVAAPPFPPVPPALHETMPLPPVSEQPLVWRPGHWDWNGQSYDWIAGAWVLRDGHSTMWMEGYWKHETGGWVWVAGHWM</sequence>
<protein>
    <recommendedName>
        <fullName evidence="3">YXWGXW repeat-containing protein</fullName>
    </recommendedName>
</protein>
<evidence type="ECO:0000313" key="2">
    <source>
        <dbReference type="EMBL" id="HGC43038.1"/>
    </source>
</evidence>